<accession>A0A383E2A7</accession>
<reference evidence="2" key="1">
    <citation type="submission" date="2018-05" db="EMBL/GenBank/DDBJ databases">
        <authorList>
            <person name="Lanie J.A."/>
            <person name="Ng W.-L."/>
            <person name="Kazmierczak K.M."/>
            <person name="Andrzejewski T.M."/>
            <person name="Davidsen T.M."/>
            <person name="Wayne K.J."/>
            <person name="Tettelin H."/>
            <person name="Glass J.I."/>
            <person name="Rusch D."/>
            <person name="Podicherti R."/>
            <person name="Tsui H.-C.T."/>
            <person name="Winkler M.E."/>
        </authorList>
    </citation>
    <scope>NUCLEOTIDE SEQUENCE</scope>
</reference>
<evidence type="ECO:0000313" key="2">
    <source>
        <dbReference type="EMBL" id="SVE50593.1"/>
    </source>
</evidence>
<evidence type="ECO:0000256" key="1">
    <source>
        <dbReference type="SAM" id="MobiDB-lite"/>
    </source>
</evidence>
<gene>
    <name evidence="2" type="ORF">METZ01_LOCUS503447</name>
</gene>
<dbReference type="AlphaFoldDB" id="A0A383E2A7"/>
<feature type="compositionally biased region" description="Basic and acidic residues" evidence="1">
    <location>
        <begin position="16"/>
        <end position="38"/>
    </location>
</feature>
<feature type="region of interest" description="Disordered" evidence="1">
    <location>
        <begin position="1"/>
        <end position="38"/>
    </location>
</feature>
<dbReference type="EMBL" id="UINC01222009">
    <property type="protein sequence ID" value="SVE50593.1"/>
    <property type="molecule type" value="Genomic_DNA"/>
</dbReference>
<name>A0A383E2A7_9ZZZZ</name>
<protein>
    <submittedName>
        <fullName evidence="2">Uncharacterized protein</fullName>
    </submittedName>
</protein>
<organism evidence="2">
    <name type="scientific">marine metagenome</name>
    <dbReference type="NCBI Taxonomy" id="408172"/>
    <lineage>
        <taxon>unclassified sequences</taxon>
        <taxon>metagenomes</taxon>
        <taxon>ecological metagenomes</taxon>
    </lineage>
</organism>
<proteinExistence type="predicted"/>
<sequence>MSALIVDNGWQQPIAKDQEESHMPPINEGERQTISDLI</sequence>
<feature type="non-terminal residue" evidence="2">
    <location>
        <position position="38"/>
    </location>
</feature>